<evidence type="ECO:0000313" key="1">
    <source>
        <dbReference type="EMBL" id="GAM16548.1"/>
    </source>
</evidence>
<keyword evidence="2" id="KW-1185">Reference proteome</keyword>
<dbReference type="EMBL" id="BASE01000131">
    <property type="protein sequence ID" value="GAM16548.1"/>
    <property type="molecule type" value="Genomic_DNA"/>
</dbReference>
<evidence type="ECO:0000313" key="2">
    <source>
        <dbReference type="Proteomes" id="UP000031014"/>
    </source>
</evidence>
<gene>
    <name evidence="1" type="ORF">SAMD00020551_4761</name>
</gene>
<comment type="caution">
    <text evidence="1">The sequence shown here is derived from an EMBL/GenBank/DDBJ whole genome shotgun (WGS) entry which is preliminary data.</text>
</comment>
<dbReference type="AlphaFoldDB" id="A0A0A8X9E6"/>
<dbReference type="Proteomes" id="UP000031014">
    <property type="component" value="Unassembled WGS sequence"/>
</dbReference>
<protein>
    <submittedName>
        <fullName evidence="1">Uncharacterized protein</fullName>
    </submittedName>
</protein>
<organism evidence="1 2">
    <name type="scientific">Mesobacillus selenatarsenatis (strain DSM 18680 / JCM 14380 / FERM P-15431 / SF-1)</name>
    <dbReference type="NCBI Taxonomy" id="1321606"/>
    <lineage>
        <taxon>Bacteria</taxon>
        <taxon>Bacillati</taxon>
        <taxon>Bacillota</taxon>
        <taxon>Bacilli</taxon>
        <taxon>Bacillales</taxon>
        <taxon>Bacillaceae</taxon>
        <taxon>Mesobacillus</taxon>
    </lineage>
</organism>
<reference evidence="1 2" key="1">
    <citation type="submission" date="2013-06" db="EMBL/GenBank/DDBJ databases">
        <title>Whole genome shotgun sequence of Bacillus selenatarsenatis SF-1.</title>
        <authorList>
            <person name="Kuroda M."/>
            <person name="Sei K."/>
            <person name="Yamashita M."/>
            <person name="Ike M."/>
        </authorList>
    </citation>
    <scope>NUCLEOTIDE SEQUENCE [LARGE SCALE GENOMIC DNA]</scope>
    <source>
        <strain evidence="1 2">SF-1</strain>
    </source>
</reference>
<name>A0A0A8X9E6_MESS1</name>
<accession>A0A0A8X9E6</accession>
<proteinExistence type="predicted"/>
<sequence length="47" mass="5466">MTALAHTPEKLSEKRRNRDSIGSFTIKAVRLKAFILKIRVHLRYKGN</sequence>